<protein>
    <submittedName>
        <fullName evidence="1">Uncharacterized protein</fullName>
    </submittedName>
</protein>
<gene>
    <name evidence="1" type="ORF">GSOID_T00022969001</name>
</gene>
<evidence type="ECO:0000313" key="1">
    <source>
        <dbReference type="EMBL" id="CBY40926.1"/>
    </source>
</evidence>
<organism evidence="1">
    <name type="scientific">Oikopleura dioica</name>
    <name type="common">Tunicate</name>
    <dbReference type="NCBI Taxonomy" id="34765"/>
    <lineage>
        <taxon>Eukaryota</taxon>
        <taxon>Metazoa</taxon>
        <taxon>Chordata</taxon>
        <taxon>Tunicata</taxon>
        <taxon>Appendicularia</taxon>
        <taxon>Copelata</taxon>
        <taxon>Oikopleuridae</taxon>
        <taxon>Oikopleura</taxon>
    </lineage>
</organism>
<reference evidence="1" key="1">
    <citation type="journal article" date="2010" name="Science">
        <title>Plasticity of animal genome architecture unmasked by rapid evolution of a pelagic tunicate.</title>
        <authorList>
            <person name="Denoeud F."/>
            <person name="Henriet S."/>
            <person name="Mungpakdee S."/>
            <person name="Aury J.M."/>
            <person name="Da Silva C."/>
            <person name="Brinkmann H."/>
            <person name="Mikhaleva J."/>
            <person name="Olsen L.C."/>
            <person name="Jubin C."/>
            <person name="Canestro C."/>
            <person name="Bouquet J.M."/>
            <person name="Danks G."/>
            <person name="Poulain J."/>
            <person name="Campsteijn C."/>
            <person name="Adamski M."/>
            <person name="Cross I."/>
            <person name="Yadetie F."/>
            <person name="Muffato M."/>
            <person name="Louis A."/>
            <person name="Butcher S."/>
            <person name="Tsagkogeorga G."/>
            <person name="Konrad A."/>
            <person name="Singh S."/>
            <person name="Jensen M.F."/>
            <person name="Cong E.H."/>
            <person name="Eikeseth-Otteraa H."/>
            <person name="Noel B."/>
            <person name="Anthouard V."/>
            <person name="Porcel B.M."/>
            <person name="Kachouri-Lafond R."/>
            <person name="Nishino A."/>
            <person name="Ugolini M."/>
            <person name="Chourrout P."/>
            <person name="Nishida H."/>
            <person name="Aasland R."/>
            <person name="Huzurbazar S."/>
            <person name="Westhof E."/>
            <person name="Delsuc F."/>
            <person name="Lehrach H."/>
            <person name="Reinhardt R."/>
            <person name="Weissenbach J."/>
            <person name="Roy S.W."/>
            <person name="Artiguenave F."/>
            <person name="Postlethwait J.H."/>
            <person name="Manak J.R."/>
            <person name="Thompson E.M."/>
            <person name="Jaillon O."/>
            <person name="Du Pasquier L."/>
            <person name="Boudinot P."/>
            <person name="Liberles D.A."/>
            <person name="Volff J.N."/>
            <person name="Philippe H."/>
            <person name="Lenhard B."/>
            <person name="Roest Crollius H."/>
            <person name="Wincker P."/>
            <person name="Chourrout D."/>
        </authorList>
    </citation>
    <scope>NUCLEOTIDE SEQUENCE [LARGE SCALE GENOMIC DNA]</scope>
</reference>
<accession>E4YZP8</accession>
<dbReference type="AlphaFoldDB" id="E4YZP8"/>
<dbReference type="Proteomes" id="UP000011014">
    <property type="component" value="Unassembled WGS sequence"/>
</dbReference>
<dbReference type="EMBL" id="FN656177">
    <property type="protein sequence ID" value="CBY40926.1"/>
    <property type="molecule type" value="Genomic_DNA"/>
</dbReference>
<feature type="non-terminal residue" evidence="1">
    <location>
        <position position="142"/>
    </location>
</feature>
<proteinExistence type="predicted"/>
<sequence>MWFAINILFRTLRRRKVDNSEIIKSFDGGVGAVFSLFFHHNPNVFSFAVEIADQPIVRCSEILHEHKWLLLVVCKAIFEDVSANFDENYNFGFCVFHFHFKIAFVINKLIENSSKETFTSAGPNSKLIICSYGDHRKLAICD</sequence>
<name>E4YZP8_OIKDI</name>